<sequence>MSNKVILQTKEDYDEDSSSDENSVNLSSDKNNEILILDTYSFIHLSVGGRGEIDTKDIPETPNLRFSLLLSPLSLNF</sequence>
<evidence type="ECO:0000256" key="1">
    <source>
        <dbReference type="SAM" id="MobiDB-lite"/>
    </source>
</evidence>
<name>A0A9N9BL07_9GLOM</name>
<feature type="region of interest" description="Disordered" evidence="1">
    <location>
        <begin position="1"/>
        <end position="26"/>
    </location>
</feature>
<comment type="caution">
    <text evidence="2">The sequence shown here is derived from an EMBL/GenBank/DDBJ whole genome shotgun (WGS) entry which is preliminary data.</text>
</comment>
<organism evidence="2 3">
    <name type="scientific">Diversispora eburnea</name>
    <dbReference type="NCBI Taxonomy" id="1213867"/>
    <lineage>
        <taxon>Eukaryota</taxon>
        <taxon>Fungi</taxon>
        <taxon>Fungi incertae sedis</taxon>
        <taxon>Mucoromycota</taxon>
        <taxon>Glomeromycotina</taxon>
        <taxon>Glomeromycetes</taxon>
        <taxon>Diversisporales</taxon>
        <taxon>Diversisporaceae</taxon>
        <taxon>Diversispora</taxon>
    </lineage>
</organism>
<keyword evidence="3" id="KW-1185">Reference proteome</keyword>
<accession>A0A9N9BL07</accession>
<proteinExistence type="predicted"/>
<protein>
    <submittedName>
        <fullName evidence="2">5817_t:CDS:1</fullName>
    </submittedName>
</protein>
<dbReference type="EMBL" id="CAJVPK010001058">
    <property type="protein sequence ID" value="CAG8568202.1"/>
    <property type="molecule type" value="Genomic_DNA"/>
</dbReference>
<reference evidence="2" key="1">
    <citation type="submission" date="2021-06" db="EMBL/GenBank/DDBJ databases">
        <authorList>
            <person name="Kallberg Y."/>
            <person name="Tangrot J."/>
            <person name="Rosling A."/>
        </authorList>
    </citation>
    <scope>NUCLEOTIDE SEQUENCE</scope>
    <source>
        <strain evidence="2">AZ414A</strain>
    </source>
</reference>
<gene>
    <name evidence="2" type="ORF">DEBURN_LOCUS7942</name>
</gene>
<dbReference type="Proteomes" id="UP000789706">
    <property type="component" value="Unassembled WGS sequence"/>
</dbReference>
<evidence type="ECO:0000313" key="3">
    <source>
        <dbReference type="Proteomes" id="UP000789706"/>
    </source>
</evidence>
<dbReference type="AlphaFoldDB" id="A0A9N9BL07"/>
<evidence type="ECO:0000313" key="2">
    <source>
        <dbReference type="EMBL" id="CAG8568202.1"/>
    </source>
</evidence>